<comment type="caution">
    <text evidence="5">The sequence shown here is derived from an EMBL/GenBank/DDBJ whole genome shotgun (WGS) entry which is preliminary data.</text>
</comment>
<evidence type="ECO:0000313" key="5">
    <source>
        <dbReference type="EMBL" id="CAI8057652.1"/>
    </source>
</evidence>
<dbReference type="InterPro" id="IPR000719">
    <property type="entry name" value="Prot_kinase_dom"/>
</dbReference>
<keyword evidence="5" id="KW-0808">Transferase</keyword>
<evidence type="ECO:0000256" key="1">
    <source>
        <dbReference type="ARBA" id="ARBA00022741"/>
    </source>
</evidence>
<keyword evidence="2" id="KW-0067">ATP-binding</keyword>
<evidence type="ECO:0000256" key="3">
    <source>
        <dbReference type="SAM" id="MobiDB-lite"/>
    </source>
</evidence>
<dbReference type="InterPro" id="IPR008271">
    <property type="entry name" value="Ser/Thr_kinase_AS"/>
</dbReference>
<feature type="non-terminal residue" evidence="5">
    <location>
        <position position="1"/>
    </location>
</feature>
<reference evidence="5" key="1">
    <citation type="submission" date="2023-03" db="EMBL/GenBank/DDBJ databases">
        <authorList>
            <person name="Steffen K."/>
            <person name="Cardenas P."/>
        </authorList>
    </citation>
    <scope>NUCLEOTIDE SEQUENCE</scope>
</reference>
<dbReference type="PROSITE" id="PS00108">
    <property type="entry name" value="PROTEIN_KINASE_ST"/>
    <property type="match status" value="1"/>
</dbReference>
<evidence type="ECO:0000313" key="6">
    <source>
        <dbReference type="Proteomes" id="UP001174909"/>
    </source>
</evidence>
<dbReference type="FunFam" id="1.10.510.10:FF:000773">
    <property type="entry name" value="MOK protein kinase"/>
    <property type="match status" value="1"/>
</dbReference>
<keyword evidence="5" id="KW-0418">Kinase</keyword>
<dbReference type="InterPro" id="IPR011009">
    <property type="entry name" value="Kinase-like_dom_sf"/>
</dbReference>
<keyword evidence="1" id="KW-0547">Nucleotide-binding</keyword>
<dbReference type="PROSITE" id="PS50011">
    <property type="entry name" value="PROTEIN_KINASE_DOM"/>
    <property type="match status" value="1"/>
</dbReference>
<dbReference type="GO" id="GO:0005524">
    <property type="term" value="F:ATP binding"/>
    <property type="evidence" value="ECO:0007669"/>
    <property type="project" value="UniProtKB-KW"/>
</dbReference>
<feature type="region of interest" description="Disordered" evidence="3">
    <location>
        <begin position="370"/>
        <end position="418"/>
    </location>
</feature>
<dbReference type="SMART" id="SM00220">
    <property type="entry name" value="S_TKc"/>
    <property type="match status" value="1"/>
</dbReference>
<dbReference type="Gene3D" id="1.10.510.10">
    <property type="entry name" value="Transferase(Phosphotransferase) domain 1"/>
    <property type="match status" value="1"/>
</dbReference>
<dbReference type="InterPro" id="IPR050117">
    <property type="entry name" value="MAPK"/>
</dbReference>
<sequence length="418" mass="47512">SCKSVNQLPYQSLLHSEKLCSCTFTGSEKKTGTMALICELMDMNIYELIKDRKSYLPEQRVKLYMYQLCKAIYHMHRNGIFHRDVKPENILIKDSVLKLADFGSCKSVYSNQPYTEYISTRWYRAPECLLTDGHYSYKMDMWSVGCVMYEVMSLRPLFPGSNELDQVSKIHGIIGTPSRGTLRKLKKFQSRHMEFNFPHSAGSGISPLMKHASSGCVDLVAQLCTYDPDERLGAKQALRHPYFKDLRDAERRGKQATRSPSIASNVNESRLLAIPGKKTQHQEYSRRRKQQDHHHIAHSQLPVVSHHQVKGSHHIQPRVGDMRGDASSLILPQIQAKPISGIQSGFSSVLPSHKSTSHRHFLPHVFSDTRTHSKHIPFPSHPPSHHFQPPQGTKQQPLPIHHLPTLPKHTRTGAGYPG</sequence>
<keyword evidence="6" id="KW-1185">Reference proteome</keyword>
<accession>A0AA35U2R6</accession>
<evidence type="ECO:0000259" key="4">
    <source>
        <dbReference type="PROSITE" id="PS50011"/>
    </source>
</evidence>
<dbReference type="PANTHER" id="PTHR24055">
    <property type="entry name" value="MITOGEN-ACTIVATED PROTEIN KINASE"/>
    <property type="match status" value="1"/>
</dbReference>
<evidence type="ECO:0000256" key="2">
    <source>
        <dbReference type="ARBA" id="ARBA00022840"/>
    </source>
</evidence>
<dbReference type="SUPFAM" id="SSF56112">
    <property type="entry name" value="Protein kinase-like (PK-like)"/>
    <property type="match status" value="1"/>
</dbReference>
<dbReference type="AlphaFoldDB" id="A0AA35U2R6"/>
<dbReference type="GO" id="GO:0004672">
    <property type="term" value="F:protein kinase activity"/>
    <property type="evidence" value="ECO:0007669"/>
    <property type="project" value="InterPro"/>
</dbReference>
<protein>
    <submittedName>
        <fullName evidence="5">MAPK/MAK/MRK overlapping kinase</fullName>
    </submittedName>
</protein>
<name>A0AA35U2R6_GEOBA</name>
<dbReference type="Pfam" id="PF00069">
    <property type="entry name" value="Pkinase"/>
    <property type="match status" value="1"/>
</dbReference>
<organism evidence="5 6">
    <name type="scientific">Geodia barretti</name>
    <name type="common">Barrett's horny sponge</name>
    <dbReference type="NCBI Taxonomy" id="519541"/>
    <lineage>
        <taxon>Eukaryota</taxon>
        <taxon>Metazoa</taxon>
        <taxon>Porifera</taxon>
        <taxon>Demospongiae</taxon>
        <taxon>Heteroscleromorpha</taxon>
        <taxon>Tetractinellida</taxon>
        <taxon>Astrophorina</taxon>
        <taxon>Geodiidae</taxon>
        <taxon>Geodia</taxon>
    </lineage>
</organism>
<gene>
    <name evidence="5" type="ORF">GBAR_LOCUS31415</name>
</gene>
<dbReference type="EMBL" id="CASHTH010004464">
    <property type="protein sequence ID" value="CAI8057652.1"/>
    <property type="molecule type" value="Genomic_DNA"/>
</dbReference>
<proteinExistence type="predicted"/>
<dbReference type="Proteomes" id="UP001174909">
    <property type="component" value="Unassembled WGS sequence"/>
</dbReference>
<feature type="domain" description="Protein kinase" evidence="4">
    <location>
        <begin position="1"/>
        <end position="243"/>
    </location>
</feature>